<sequence length="351" mass="40313">MIIETYLKENGPVLSGELIKILKEDGLTQEAIRKRIERLKSPISKINGFFKDNQSLFYLQEQYQKQEFYDGLREALKKGARKYYAVIKAIEYHNGFIKKENLASYTFSPVENLKSHKNFLTVVEDLKRLNVIYEEDNYYRLNSLISSRATNNVRYYKGVELSKEIVLTQFYDCSRSIGLVSYNKGKFHSEFSKFQFNFVAPSYVTGIVKYKNAKPSPAFVIVDVLIGNNTDVEEVDFFVNKIDIVKTQSTCNFVPYLIVENVSQDALKLLKNKGIIVGFVNKLFGEEYEELLKSLIATVTNAGAILKDNPDEYLKLIAQLNKLVGGKINNLRGDLFELAVGYYIKYAIFLQ</sequence>
<dbReference type="AlphaFoldDB" id="A0A5J4Q7T4"/>
<organism evidence="1">
    <name type="scientific">termite gut metagenome</name>
    <dbReference type="NCBI Taxonomy" id="433724"/>
    <lineage>
        <taxon>unclassified sequences</taxon>
        <taxon>metagenomes</taxon>
        <taxon>organismal metagenomes</taxon>
    </lineage>
</organism>
<comment type="caution">
    <text evidence="1">The sequence shown here is derived from an EMBL/GenBank/DDBJ whole genome shotgun (WGS) entry which is preliminary data.</text>
</comment>
<dbReference type="EMBL" id="SNRY01004582">
    <property type="protein sequence ID" value="KAA6317259.1"/>
    <property type="molecule type" value="Genomic_DNA"/>
</dbReference>
<accession>A0A5J4Q7T4</accession>
<gene>
    <name evidence="1" type="ORF">EZS27_032555</name>
</gene>
<reference evidence="1" key="1">
    <citation type="submission" date="2019-03" db="EMBL/GenBank/DDBJ databases">
        <title>Single cell metagenomics reveals metabolic interactions within the superorganism composed of flagellate Streblomastix strix and complex community of Bacteroidetes bacteria on its surface.</title>
        <authorList>
            <person name="Treitli S.C."/>
            <person name="Kolisko M."/>
            <person name="Husnik F."/>
            <person name="Keeling P."/>
            <person name="Hampl V."/>
        </authorList>
    </citation>
    <scope>NUCLEOTIDE SEQUENCE</scope>
    <source>
        <strain evidence="1">STM</strain>
    </source>
</reference>
<evidence type="ECO:0000313" key="1">
    <source>
        <dbReference type="EMBL" id="KAA6317259.1"/>
    </source>
</evidence>
<protein>
    <submittedName>
        <fullName evidence="1">Uncharacterized protein</fullName>
    </submittedName>
</protein>
<name>A0A5J4Q7T4_9ZZZZ</name>
<proteinExistence type="predicted"/>